<feature type="region of interest" description="Disordered" evidence="1">
    <location>
        <begin position="1"/>
        <end position="49"/>
    </location>
</feature>
<organism evidence="2 3">
    <name type="scientific">Rubus argutus</name>
    <name type="common">Southern blackberry</name>
    <dbReference type="NCBI Taxonomy" id="59490"/>
    <lineage>
        <taxon>Eukaryota</taxon>
        <taxon>Viridiplantae</taxon>
        <taxon>Streptophyta</taxon>
        <taxon>Embryophyta</taxon>
        <taxon>Tracheophyta</taxon>
        <taxon>Spermatophyta</taxon>
        <taxon>Magnoliopsida</taxon>
        <taxon>eudicotyledons</taxon>
        <taxon>Gunneridae</taxon>
        <taxon>Pentapetalae</taxon>
        <taxon>rosids</taxon>
        <taxon>fabids</taxon>
        <taxon>Rosales</taxon>
        <taxon>Rosaceae</taxon>
        <taxon>Rosoideae</taxon>
        <taxon>Rosoideae incertae sedis</taxon>
        <taxon>Rubus</taxon>
    </lineage>
</organism>
<evidence type="ECO:0000256" key="1">
    <source>
        <dbReference type="SAM" id="MobiDB-lite"/>
    </source>
</evidence>
<evidence type="ECO:0000313" key="3">
    <source>
        <dbReference type="Proteomes" id="UP001457282"/>
    </source>
</evidence>
<dbReference type="EMBL" id="JBEDUW010000006">
    <property type="protein sequence ID" value="KAK9922910.1"/>
    <property type="molecule type" value="Genomic_DNA"/>
</dbReference>
<evidence type="ECO:0000313" key="2">
    <source>
        <dbReference type="EMBL" id="KAK9922910.1"/>
    </source>
</evidence>
<dbReference type="AlphaFoldDB" id="A0AAW1WDB3"/>
<dbReference type="Proteomes" id="UP001457282">
    <property type="component" value="Unassembled WGS sequence"/>
</dbReference>
<gene>
    <name evidence="2" type="ORF">M0R45_031347</name>
</gene>
<proteinExistence type="predicted"/>
<sequence length="132" mass="14685">MKTLDNVGVSPGDNDDDDFEKWQKQISEAEVDSDRPSTPPEGKEEFIDDNGTRYKWDLGLRAWVSQGGSALNGLAEQIEHGLGFFNDGEDELAATGREQAGLVGAWFAAAWYWRWLVLSNRRKVVRNGVVGV</sequence>
<keyword evidence="3" id="KW-1185">Reference proteome</keyword>
<name>A0AAW1WDB3_RUBAR</name>
<reference evidence="2 3" key="1">
    <citation type="journal article" date="2023" name="G3 (Bethesda)">
        <title>A chromosome-length genome assembly and annotation of blackberry (Rubus argutus, cv. 'Hillquist').</title>
        <authorList>
            <person name="Bruna T."/>
            <person name="Aryal R."/>
            <person name="Dudchenko O."/>
            <person name="Sargent D.J."/>
            <person name="Mead D."/>
            <person name="Buti M."/>
            <person name="Cavallini A."/>
            <person name="Hytonen T."/>
            <person name="Andres J."/>
            <person name="Pham M."/>
            <person name="Weisz D."/>
            <person name="Mascagni F."/>
            <person name="Usai G."/>
            <person name="Natali L."/>
            <person name="Bassil N."/>
            <person name="Fernandez G.E."/>
            <person name="Lomsadze A."/>
            <person name="Armour M."/>
            <person name="Olukolu B."/>
            <person name="Poorten T."/>
            <person name="Britton C."/>
            <person name="Davik J."/>
            <person name="Ashrafi H."/>
            <person name="Aiden E.L."/>
            <person name="Borodovsky M."/>
            <person name="Worthington M."/>
        </authorList>
    </citation>
    <scope>NUCLEOTIDE SEQUENCE [LARGE SCALE GENOMIC DNA]</scope>
    <source>
        <strain evidence="2">PI 553951</strain>
    </source>
</reference>
<accession>A0AAW1WDB3</accession>
<comment type="caution">
    <text evidence="2">The sequence shown here is derived from an EMBL/GenBank/DDBJ whole genome shotgun (WGS) entry which is preliminary data.</text>
</comment>
<protein>
    <submittedName>
        <fullName evidence="2">Uncharacterized protein</fullName>
    </submittedName>
</protein>